<sequence length="159" mass="17864">MKSTYIISRSVCSRRGDCVLRSLSPLRLQRIPRNEIKDCAQPSGAPSILLPWTLARRCPDSIAPSYPVVNEGSRGRGAPAQYPSFKDGADRRGRRGGMIDRQTTDEIRVGNTIKTIRKSLSIRTLNLKWHSLKCLRISDGGKLRCFRRAYRASGFTELT</sequence>
<protein>
    <submittedName>
        <fullName evidence="2">Uncharacterized protein</fullName>
    </submittedName>
</protein>
<organism evidence="2 3">
    <name type="scientific">Eumeta variegata</name>
    <name type="common">Bagworm moth</name>
    <name type="synonym">Eumeta japonica</name>
    <dbReference type="NCBI Taxonomy" id="151549"/>
    <lineage>
        <taxon>Eukaryota</taxon>
        <taxon>Metazoa</taxon>
        <taxon>Ecdysozoa</taxon>
        <taxon>Arthropoda</taxon>
        <taxon>Hexapoda</taxon>
        <taxon>Insecta</taxon>
        <taxon>Pterygota</taxon>
        <taxon>Neoptera</taxon>
        <taxon>Endopterygota</taxon>
        <taxon>Lepidoptera</taxon>
        <taxon>Glossata</taxon>
        <taxon>Ditrysia</taxon>
        <taxon>Tineoidea</taxon>
        <taxon>Psychidae</taxon>
        <taxon>Oiketicinae</taxon>
        <taxon>Eumeta</taxon>
    </lineage>
</organism>
<name>A0A4C1TY56_EUMVA</name>
<feature type="region of interest" description="Disordered" evidence="1">
    <location>
        <begin position="69"/>
        <end position="96"/>
    </location>
</feature>
<proteinExistence type="predicted"/>
<evidence type="ECO:0000313" key="2">
    <source>
        <dbReference type="EMBL" id="GBP18536.1"/>
    </source>
</evidence>
<dbReference type="Proteomes" id="UP000299102">
    <property type="component" value="Unassembled WGS sequence"/>
</dbReference>
<reference evidence="2 3" key="1">
    <citation type="journal article" date="2019" name="Commun. Biol.">
        <title>The bagworm genome reveals a unique fibroin gene that provides high tensile strength.</title>
        <authorList>
            <person name="Kono N."/>
            <person name="Nakamura H."/>
            <person name="Ohtoshi R."/>
            <person name="Tomita M."/>
            <person name="Numata K."/>
            <person name="Arakawa K."/>
        </authorList>
    </citation>
    <scope>NUCLEOTIDE SEQUENCE [LARGE SCALE GENOMIC DNA]</scope>
</reference>
<gene>
    <name evidence="2" type="ORF">EVAR_12997_1</name>
</gene>
<accession>A0A4C1TY56</accession>
<comment type="caution">
    <text evidence="2">The sequence shown here is derived from an EMBL/GenBank/DDBJ whole genome shotgun (WGS) entry which is preliminary data.</text>
</comment>
<evidence type="ECO:0000313" key="3">
    <source>
        <dbReference type="Proteomes" id="UP000299102"/>
    </source>
</evidence>
<keyword evidence="3" id="KW-1185">Reference proteome</keyword>
<dbReference type="EMBL" id="BGZK01000098">
    <property type="protein sequence ID" value="GBP18536.1"/>
    <property type="molecule type" value="Genomic_DNA"/>
</dbReference>
<evidence type="ECO:0000256" key="1">
    <source>
        <dbReference type="SAM" id="MobiDB-lite"/>
    </source>
</evidence>
<dbReference type="AlphaFoldDB" id="A0A4C1TY56"/>